<protein>
    <submittedName>
        <fullName evidence="1">Uncharacterized protein</fullName>
    </submittedName>
</protein>
<dbReference type="AlphaFoldDB" id="A0A2R5FXG4"/>
<dbReference type="RefSeq" id="WP_109013261.1">
    <property type="nucleotide sequence ID" value="NZ_BDUD01000002.1"/>
</dbReference>
<sequence length="87" mass="9952">MKIETFKTLLLEQLAKDCDVHLPYYLEHKPERYSSRLLMTQRKMQALIGLQAITQAEIDQNIHVLTNGLTIAEAVERILAVVNVSKC</sequence>
<dbReference type="Proteomes" id="UP000245124">
    <property type="component" value="Unassembled WGS sequence"/>
</dbReference>
<evidence type="ECO:0000313" key="2">
    <source>
        <dbReference type="Proteomes" id="UP000245124"/>
    </source>
</evidence>
<accession>A0A2R5FXG4</accession>
<gene>
    <name evidence="1" type="ORF">NIES4072_71220</name>
</gene>
<reference evidence="1 2" key="1">
    <citation type="submission" date="2017-06" db="EMBL/GenBank/DDBJ databases">
        <title>Genome sequencing of cyanobaciteial culture collection at National Institute for Environmental Studies (NIES).</title>
        <authorList>
            <person name="Hirose Y."/>
            <person name="Shimura Y."/>
            <person name="Fujisawa T."/>
            <person name="Nakamura Y."/>
            <person name="Kawachi M."/>
        </authorList>
    </citation>
    <scope>NUCLEOTIDE SEQUENCE [LARGE SCALE GENOMIC DNA]</scope>
    <source>
        <strain evidence="1 2">NIES-4072</strain>
    </source>
</reference>
<name>A0A2R5FXG4_NOSCO</name>
<dbReference type="OrthoDB" id="9840047at2"/>
<proteinExistence type="predicted"/>
<dbReference type="EMBL" id="BDUD01000002">
    <property type="protein sequence ID" value="GBG23410.1"/>
    <property type="molecule type" value="Genomic_DNA"/>
</dbReference>
<comment type="caution">
    <text evidence="1">The sequence shown here is derived from an EMBL/GenBank/DDBJ whole genome shotgun (WGS) entry which is preliminary data.</text>
</comment>
<keyword evidence="2" id="KW-1185">Reference proteome</keyword>
<organism evidence="1 2">
    <name type="scientific">Nostoc commune NIES-4072</name>
    <dbReference type="NCBI Taxonomy" id="2005467"/>
    <lineage>
        <taxon>Bacteria</taxon>
        <taxon>Bacillati</taxon>
        <taxon>Cyanobacteriota</taxon>
        <taxon>Cyanophyceae</taxon>
        <taxon>Nostocales</taxon>
        <taxon>Nostocaceae</taxon>
        <taxon>Nostoc</taxon>
    </lineage>
</organism>
<evidence type="ECO:0000313" key="1">
    <source>
        <dbReference type="EMBL" id="GBG23410.1"/>
    </source>
</evidence>